<organism evidence="1 2">
    <name type="scientific">Liparis tanakae</name>
    <name type="common">Tanaka's snailfish</name>
    <dbReference type="NCBI Taxonomy" id="230148"/>
    <lineage>
        <taxon>Eukaryota</taxon>
        <taxon>Metazoa</taxon>
        <taxon>Chordata</taxon>
        <taxon>Craniata</taxon>
        <taxon>Vertebrata</taxon>
        <taxon>Euteleostomi</taxon>
        <taxon>Actinopterygii</taxon>
        <taxon>Neopterygii</taxon>
        <taxon>Teleostei</taxon>
        <taxon>Neoteleostei</taxon>
        <taxon>Acanthomorphata</taxon>
        <taxon>Eupercaria</taxon>
        <taxon>Perciformes</taxon>
        <taxon>Cottioidei</taxon>
        <taxon>Cottales</taxon>
        <taxon>Liparidae</taxon>
        <taxon>Liparis</taxon>
    </lineage>
</organism>
<dbReference type="EMBL" id="SRLO01000129">
    <property type="protein sequence ID" value="TNN73022.1"/>
    <property type="molecule type" value="Genomic_DNA"/>
</dbReference>
<proteinExistence type="predicted"/>
<dbReference type="AlphaFoldDB" id="A0A4Z2I6V9"/>
<reference evidence="1 2" key="1">
    <citation type="submission" date="2019-03" db="EMBL/GenBank/DDBJ databases">
        <title>First draft genome of Liparis tanakae, snailfish: a comprehensive survey of snailfish specific genes.</title>
        <authorList>
            <person name="Kim W."/>
            <person name="Song I."/>
            <person name="Jeong J.-H."/>
            <person name="Kim D."/>
            <person name="Kim S."/>
            <person name="Ryu S."/>
            <person name="Song J.Y."/>
            <person name="Lee S.K."/>
        </authorList>
    </citation>
    <scope>NUCLEOTIDE SEQUENCE [LARGE SCALE GENOMIC DNA]</scope>
    <source>
        <tissue evidence="1">Muscle</tissue>
    </source>
</reference>
<evidence type="ECO:0000313" key="2">
    <source>
        <dbReference type="Proteomes" id="UP000314294"/>
    </source>
</evidence>
<sequence length="32" mass="3648">MRHSAGNRLVGRVYGDVRHPTNEQLFHSLGSR</sequence>
<protein>
    <submittedName>
        <fullName evidence="1">Uncharacterized protein</fullName>
    </submittedName>
</protein>
<evidence type="ECO:0000313" key="1">
    <source>
        <dbReference type="EMBL" id="TNN73022.1"/>
    </source>
</evidence>
<gene>
    <name evidence="1" type="ORF">EYF80_016692</name>
</gene>
<keyword evidence="2" id="KW-1185">Reference proteome</keyword>
<comment type="caution">
    <text evidence="1">The sequence shown here is derived from an EMBL/GenBank/DDBJ whole genome shotgun (WGS) entry which is preliminary data.</text>
</comment>
<name>A0A4Z2I6V9_9TELE</name>
<dbReference type="Proteomes" id="UP000314294">
    <property type="component" value="Unassembled WGS sequence"/>
</dbReference>
<accession>A0A4Z2I6V9</accession>